<accession>A0A7W6MP64</accession>
<feature type="transmembrane region" description="Helical" evidence="9">
    <location>
        <begin position="117"/>
        <end position="141"/>
    </location>
</feature>
<evidence type="ECO:0000256" key="2">
    <source>
        <dbReference type="ARBA" id="ARBA00022448"/>
    </source>
</evidence>
<comment type="subcellular location">
    <subcellularLocation>
        <location evidence="1 9">Cell inner membrane</location>
        <topology evidence="1 9">Multi-pass membrane protein</topology>
    </subcellularLocation>
</comment>
<dbReference type="AlphaFoldDB" id="A0A7W6MP64"/>
<name>A0A7W6MP64_9HYPH</name>
<dbReference type="InterPro" id="IPR055348">
    <property type="entry name" value="DctQ"/>
</dbReference>
<evidence type="ECO:0000256" key="6">
    <source>
        <dbReference type="ARBA" id="ARBA00022989"/>
    </source>
</evidence>
<keyword evidence="12" id="KW-1185">Reference proteome</keyword>
<comment type="caution">
    <text evidence="9">Lacks conserved residue(s) required for the propagation of feature annotation.</text>
</comment>
<keyword evidence="4 9" id="KW-0997">Cell inner membrane</keyword>
<feature type="domain" description="Tripartite ATP-independent periplasmic transporters DctQ component" evidence="10">
    <location>
        <begin position="13"/>
        <end position="140"/>
    </location>
</feature>
<dbReference type="GO" id="GO:0005886">
    <property type="term" value="C:plasma membrane"/>
    <property type="evidence" value="ECO:0007669"/>
    <property type="project" value="UniProtKB-SubCell"/>
</dbReference>
<dbReference type="RefSeq" id="WP_183207178.1">
    <property type="nucleotide sequence ID" value="NZ_JAAAMM010000002.1"/>
</dbReference>
<comment type="similarity">
    <text evidence="8 9">Belongs to the TRAP transporter small permease family.</text>
</comment>
<evidence type="ECO:0000256" key="1">
    <source>
        <dbReference type="ARBA" id="ARBA00004429"/>
    </source>
</evidence>
<evidence type="ECO:0000256" key="7">
    <source>
        <dbReference type="ARBA" id="ARBA00023136"/>
    </source>
</evidence>
<dbReference type="PANTHER" id="PTHR35011">
    <property type="entry name" value="2,3-DIKETO-L-GULONATE TRAP TRANSPORTER SMALL PERMEASE PROTEIN YIAM"/>
    <property type="match status" value="1"/>
</dbReference>
<feature type="transmembrane region" description="Helical" evidence="9">
    <location>
        <begin position="76"/>
        <end position="97"/>
    </location>
</feature>
<dbReference type="Pfam" id="PF04290">
    <property type="entry name" value="DctQ"/>
    <property type="match status" value="1"/>
</dbReference>
<gene>
    <name evidence="11" type="ORF">GGR03_001688</name>
</gene>
<evidence type="ECO:0000313" key="12">
    <source>
        <dbReference type="Proteomes" id="UP000588647"/>
    </source>
</evidence>
<keyword evidence="6 9" id="KW-1133">Transmembrane helix</keyword>
<comment type="caution">
    <text evidence="11">The sequence shown here is derived from an EMBL/GenBank/DDBJ whole genome shotgun (WGS) entry which is preliminary data.</text>
</comment>
<dbReference type="EMBL" id="JACIEM010000002">
    <property type="protein sequence ID" value="MBB4002613.1"/>
    <property type="molecule type" value="Genomic_DNA"/>
</dbReference>
<evidence type="ECO:0000256" key="5">
    <source>
        <dbReference type="ARBA" id="ARBA00022692"/>
    </source>
</evidence>
<evidence type="ECO:0000313" key="11">
    <source>
        <dbReference type="EMBL" id="MBB4002613.1"/>
    </source>
</evidence>
<keyword evidence="3" id="KW-1003">Cell membrane</keyword>
<dbReference type="PANTHER" id="PTHR35011:SF2">
    <property type="entry name" value="2,3-DIKETO-L-GULONATE TRAP TRANSPORTER SMALL PERMEASE PROTEIN YIAM"/>
    <property type="match status" value="1"/>
</dbReference>
<dbReference type="GO" id="GO:0022857">
    <property type="term" value="F:transmembrane transporter activity"/>
    <property type="evidence" value="ECO:0007669"/>
    <property type="project" value="UniProtKB-UniRule"/>
</dbReference>
<keyword evidence="2 9" id="KW-0813">Transport</keyword>
<comment type="function">
    <text evidence="9">Part of the tripartite ATP-independent periplasmic (TRAP) transport system.</text>
</comment>
<reference evidence="11 12" key="1">
    <citation type="submission" date="2020-08" db="EMBL/GenBank/DDBJ databases">
        <title>Genomic Encyclopedia of Type Strains, Phase IV (KMG-IV): sequencing the most valuable type-strain genomes for metagenomic binning, comparative biology and taxonomic classification.</title>
        <authorList>
            <person name="Goeker M."/>
        </authorList>
    </citation>
    <scope>NUCLEOTIDE SEQUENCE [LARGE SCALE GENOMIC DNA]</scope>
    <source>
        <strain evidence="11 12">DSM 103570</strain>
    </source>
</reference>
<protein>
    <recommendedName>
        <fullName evidence="9">TRAP transporter small permease protein</fullName>
    </recommendedName>
</protein>
<organism evidence="11 12">
    <name type="scientific">Aurantimonas endophytica</name>
    <dbReference type="NCBI Taxonomy" id="1522175"/>
    <lineage>
        <taxon>Bacteria</taxon>
        <taxon>Pseudomonadati</taxon>
        <taxon>Pseudomonadota</taxon>
        <taxon>Alphaproteobacteria</taxon>
        <taxon>Hyphomicrobiales</taxon>
        <taxon>Aurantimonadaceae</taxon>
        <taxon>Aurantimonas</taxon>
    </lineage>
</organism>
<dbReference type="InterPro" id="IPR007387">
    <property type="entry name" value="TRAP_DctQ"/>
</dbReference>
<evidence type="ECO:0000256" key="8">
    <source>
        <dbReference type="ARBA" id="ARBA00038436"/>
    </source>
</evidence>
<evidence type="ECO:0000256" key="3">
    <source>
        <dbReference type="ARBA" id="ARBA00022475"/>
    </source>
</evidence>
<sequence>MLASIAAILAIIMSIFVVLASVMRYLVGSPFAFTEELVGLLFTAMIFAGIPVATLRRSHIAVTIVPDLLGPAARRFIDRTAYAILAVFCLWFGMLTWDYLQITLALDARSAGSRLVLWPWTAVLPLSCFLSGLAALLRIIVPESGHEDRTHLGAE</sequence>
<evidence type="ECO:0000259" key="10">
    <source>
        <dbReference type="Pfam" id="PF04290"/>
    </source>
</evidence>
<evidence type="ECO:0000256" key="9">
    <source>
        <dbReference type="RuleBase" id="RU369079"/>
    </source>
</evidence>
<evidence type="ECO:0000256" key="4">
    <source>
        <dbReference type="ARBA" id="ARBA00022519"/>
    </source>
</evidence>
<comment type="subunit">
    <text evidence="9">The complex comprises the extracytoplasmic solute receptor protein and the two transmembrane proteins.</text>
</comment>
<keyword evidence="5 9" id="KW-0812">Transmembrane</keyword>
<proteinExistence type="inferred from homology"/>
<dbReference type="GO" id="GO:0015740">
    <property type="term" value="P:C4-dicarboxylate transport"/>
    <property type="evidence" value="ECO:0007669"/>
    <property type="project" value="TreeGrafter"/>
</dbReference>
<feature type="transmembrane region" description="Helical" evidence="9">
    <location>
        <begin position="36"/>
        <end position="55"/>
    </location>
</feature>
<dbReference type="Proteomes" id="UP000588647">
    <property type="component" value="Unassembled WGS sequence"/>
</dbReference>
<keyword evidence="7 9" id="KW-0472">Membrane</keyword>